<sequence>MKQQQGSVLIITVVVLFAATMISLYAMRGTIFQDKMTANINNKVITTNAAEDGATQFLNWLNGQFKLSGGGWPTGTTKQNWNTSAGIPNTNSETLTVNSGNNGYYWIKTNQNIAGCTTANTNPCWDDTNKIVTVQVTGNLIKTSGSATKILGESVYQIKIKGQFPGAVKLPDLPAALTLGGTVNSFQGKNSNNFKIDGQNKLSIATMNSSANTVLDGIPQNRRDSDHYSGGADCPTGSGACVKNTDLGIWGDANKVMALVDSIKTASGVTYINGSVSGKLSDHVPSCAGIVIIQGDYSPNGNQCDFKGVMLILGGSFNGSGGGNTAIRGAIYVANIQESSPGTYSFGNVSTDISGGGNMSVTYDASFLGGDPNDPFAGSGPIKTTVLAWNDVL</sequence>
<name>A0A3Q8XDU6_ACIJO</name>
<proteinExistence type="predicted"/>
<keyword evidence="1" id="KW-1133">Transmembrane helix</keyword>
<evidence type="ECO:0000256" key="1">
    <source>
        <dbReference type="SAM" id="Phobius"/>
    </source>
</evidence>
<dbReference type="Proteomes" id="UP000276980">
    <property type="component" value="Chromosome"/>
</dbReference>
<dbReference type="RefSeq" id="WP_126035353.1">
    <property type="nucleotide sequence ID" value="NZ_CP022298.1"/>
</dbReference>
<evidence type="ECO:0000313" key="2">
    <source>
        <dbReference type="EMBL" id="AZN63110.1"/>
    </source>
</evidence>
<dbReference type="EMBL" id="CP022298">
    <property type="protein sequence ID" value="AZN63110.1"/>
    <property type="molecule type" value="Genomic_DNA"/>
</dbReference>
<organism evidence="2 3">
    <name type="scientific">Acinetobacter johnsonii</name>
    <dbReference type="NCBI Taxonomy" id="40214"/>
    <lineage>
        <taxon>Bacteria</taxon>
        <taxon>Pseudomonadati</taxon>
        <taxon>Pseudomonadota</taxon>
        <taxon>Gammaproteobacteria</taxon>
        <taxon>Moraxellales</taxon>
        <taxon>Moraxellaceae</taxon>
        <taxon>Acinetobacter</taxon>
    </lineage>
</organism>
<dbReference type="AlphaFoldDB" id="A0A3Q8XDU6"/>
<gene>
    <name evidence="2" type="ORF">CFH90_03260</name>
</gene>
<protein>
    <recommendedName>
        <fullName evidence="4">Type 4 fimbrial biogenesis protein PilX N-terminal domain-containing protein</fullName>
    </recommendedName>
</protein>
<accession>A0A3Q8XDU6</accession>
<evidence type="ECO:0008006" key="4">
    <source>
        <dbReference type="Google" id="ProtNLM"/>
    </source>
</evidence>
<keyword evidence="1" id="KW-0472">Membrane</keyword>
<keyword evidence="1" id="KW-0812">Transmembrane</keyword>
<evidence type="ECO:0000313" key="3">
    <source>
        <dbReference type="Proteomes" id="UP000276980"/>
    </source>
</evidence>
<reference evidence="2 3" key="1">
    <citation type="submission" date="2017-06" db="EMBL/GenBank/DDBJ databases">
        <title>Complete Genome Sequence of the Carbazole-Degrading Bacterium Acinetobacter johnsonii IC001.</title>
        <authorList>
            <person name="Vejarano F."/>
            <person name="Suzuki-Minakuchi C."/>
            <person name="Ohtsubo Y."/>
            <person name="Tsuda M."/>
            <person name="Okada K."/>
            <person name="Nojiri H."/>
        </authorList>
    </citation>
    <scope>NUCLEOTIDE SEQUENCE [LARGE SCALE GENOMIC DNA]</scope>
    <source>
        <strain evidence="2 3">IC001</strain>
    </source>
</reference>
<feature type="transmembrane region" description="Helical" evidence="1">
    <location>
        <begin position="6"/>
        <end position="27"/>
    </location>
</feature>